<keyword evidence="1" id="KW-1133">Transmembrane helix</keyword>
<organism evidence="3 4">
    <name type="scientific">Denitrificimonas halotolerans</name>
    <dbReference type="NCBI Taxonomy" id="3098930"/>
    <lineage>
        <taxon>Bacteria</taxon>
        <taxon>Pseudomonadati</taxon>
        <taxon>Pseudomonadota</taxon>
        <taxon>Gammaproteobacteria</taxon>
        <taxon>Pseudomonadales</taxon>
        <taxon>Pseudomonadaceae</taxon>
        <taxon>Denitrificimonas</taxon>
    </lineage>
</organism>
<evidence type="ECO:0000313" key="4">
    <source>
        <dbReference type="Proteomes" id="UP001294570"/>
    </source>
</evidence>
<reference evidence="3 4" key="1">
    <citation type="submission" date="2023-12" db="EMBL/GenBank/DDBJ databases">
        <title>Denitrificimonas halotolerans sp. nov.,a novel species isolated from landfill leachate.</title>
        <authorList>
            <person name="Wang S."/>
        </authorList>
    </citation>
    <scope>NUCLEOTIDE SEQUENCE [LARGE SCALE GENOMIC DNA]</scope>
    <source>
        <strain evidence="3 4">JX-1</strain>
    </source>
</reference>
<dbReference type="PANTHER" id="PTHR38690">
    <property type="entry name" value="PROTEASE-RELATED"/>
    <property type="match status" value="1"/>
</dbReference>
<dbReference type="RefSeq" id="WP_321553560.1">
    <property type="nucleotide sequence ID" value="NZ_JAXIVU010000009.1"/>
</dbReference>
<keyword evidence="1" id="KW-0472">Membrane</keyword>
<dbReference type="NCBIfam" id="TIGR02099">
    <property type="entry name" value="YhdP family protein"/>
    <property type="match status" value="1"/>
</dbReference>
<dbReference type="PANTHER" id="PTHR38690:SF1">
    <property type="entry name" value="PROTEASE"/>
    <property type="match status" value="1"/>
</dbReference>
<proteinExistence type="predicted"/>
<keyword evidence="4" id="KW-1185">Reference proteome</keyword>
<accession>A0ABU5GR50</accession>
<dbReference type="Proteomes" id="UP001294570">
    <property type="component" value="Unassembled WGS sequence"/>
</dbReference>
<feature type="transmembrane region" description="Helical" evidence="1">
    <location>
        <begin position="1215"/>
        <end position="1234"/>
    </location>
</feature>
<comment type="caution">
    <text evidence="3">The sequence shown here is derived from an EMBL/GenBank/DDBJ whole genome shotgun (WGS) entry which is preliminary data.</text>
</comment>
<keyword evidence="1" id="KW-0812">Transmembrane</keyword>
<evidence type="ECO:0000313" key="3">
    <source>
        <dbReference type="EMBL" id="MDY7219468.1"/>
    </source>
</evidence>
<gene>
    <name evidence="3" type="ORF">TOI97_07790</name>
</gene>
<sequence length="1268" mass="141387">MGFALRLLNALLRGSLWLLAALLIFAALYVSAGRQLTPLMAEYRDEIQQGLQQHLRQSIQVERFEGGWRGFSPLLKARDVRLGEGEHALLIDSLDLQPDVIASLLARELRLKALILDGLQVRFQEDQDGQWSLQGLQLDDTERTVFQLNDWLYKLGQVAQLSVLNSRVIIQGHEQESFTLTYAGFTLSRIGLQQRLDLRGILPDGEALELSAQGQFVDDDWRSSDLSVYVKTPSSNLAQWIPKKYMPDWNLETVKAGAELWLHAQQGQMQRAVLRLIQLELQGQFADAEPLYIQSKDGLAFYQNDQGIQSAWFERLLLQINELKVRDWQLWAAYDNVVAPRWQLAIKQLELSDVQYVLDRVVQLPDKAVEVMQSMQPRGLLNNLQLQWRPEAKLAERLSFSSGLQNIEFSAWEAVPAAFGINGLISGDLTQGELRLSSSSGFGLHLSHLFAEPWQYQQVHAQLLWMFDEQGFTLQSPYLQVKGDEGDIAGDFLIRLLKDPAAEDYMDLRVGLRDGDARFTRKYLPSLAPGFNPALEQWLGGAIQAGMIEQGYYQYQGALNRDAPANSRSMSLYFAVKNAQLDYQPGWPVLNDADVEVVVEDDSVRIHLDRGVILNTPITYAYAEVAASETGAAPVLQLRAELQSNVADGLYFLQKTPIAQTATAFSHWQGQGSLPATLDLRVPLTARQPVQVKLDLNARGAELNMPEINVHLHDLNGVFSFDSQRGLTAKKIEGRFLGQKFSGAITAEGTAPLQRTHLDVRGVMPIARLTEWGQIKQRLPVTGNLPYRLRVMLDGEDTQLRLDSNMQGVAVDLPAPLGKTAQQSSYLDWRMTLVGAERRYWLDYADQLSLSLAAPAGEFFKGRAQLHIGGGLARLPSQRGLQITGRLLEFKLEEWQQVLQRYSGTHNQADERLLTQAKLTFEQFNGFGISVDHLNVELATQAKGWTLLLDSRQLRGRLTRLGEGKPLQVRLARLHLPAQSLASDKEKDPLAGFDMLNIPALDIKVDQLYRDGDLLGAWSLSTRRQAHGVIFDRLNLSLKGLKLTGQLGWERVGQQTRSWYKGQLGGDDIGEVLVAWGFAPNITSKHFTVDADMRWSGSPAAFSLAQLSGDLNVDFRQGQLTTLDGSAQALRVFGVFNFDAIGRRLRLDFSDLIGKGLAYDRIKGRVVAHQGIYQTRDLIAVEGPSSNLELKGRVNAGNEQINASLLVALPLTNNLPLAAIAVGAPAVGGALFLVDRLIGDRISRFASVTYHINGDLHKPHISLSEKKK</sequence>
<dbReference type="Pfam" id="PF13116">
    <property type="entry name" value="YhdP"/>
    <property type="match status" value="1"/>
</dbReference>
<dbReference type="InterPro" id="IPR011836">
    <property type="entry name" value="YhdP"/>
</dbReference>
<evidence type="ECO:0000259" key="2">
    <source>
        <dbReference type="Pfam" id="PF13116"/>
    </source>
</evidence>
<dbReference type="EMBL" id="JAXIVU010000009">
    <property type="protein sequence ID" value="MDY7219468.1"/>
    <property type="molecule type" value="Genomic_DNA"/>
</dbReference>
<protein>
    <submittedName>
        <fullName evidence="3">YhdP family protein</fullName>
    </submittedName>
</protein>
<feature type="domain" description="YhdP central" evidence="2">
    <location>
        <begin position="6"/>
        <end position="1261"/>
    </location>
</feature>
<dbReference type="InterPro" id="IPR025263">
    <property type="entry name" value="YhdP_central"/>
</dbReference>
<evidence type="ECO:0000256" key="1">
    <source>
        <dbReference type="SAM" id="Phobius"/>
    </source>
</evidence>
<name>A0ABU5GR50_9GAMM</name>